<name>A0A1J9QXQ5_9PEZI</name>
<protein>
    <submittedName>
        <fullName evidence="2">Uncharacterized protein</fullName>
    </submittedName>
</protein>
<evidence type="ECO:0000313" key="3">
    <source>
        <dbReference type="Proteomes" id="UP000183809"/>
    </source>
</evidence>
<feature type="compositionally biased region" description="Polar residues" evidence="1">
    <location>
        <begin position="28"/>
        <end position="40"/>
    </location>
</feature>
<evidence type="ECO:0000313" key="2">
    <source>
        <dbReference type="EMBL" id="OJD32770.1"/>
    </source>
</evidence>
<dbReference type="EMBL" id="MNUE01000036">
    <property type="protein sequence ID" value="OJD32770.1"/>
    <property type="molecule type" value="Genomic_DNA"/>
</dbReference>
<comment type="caution">
    <text evidence="2">The sequence shown here is derived from an EMBL/GenBank/DDBJ whole genome shotgun (WGS) entry which is preliminary data.</text>
</comment>
<accession>A0A1J9QXQ5</accession>
<sequence length="115" mass="12330">METEKQVVKPGSAATIEYTDQEKGVTKGTGSEGTSRQLSTSASNAADTIFAMGPLLGPVVGPVGGGFLVEAKRWRWWAVFIVLSRGLLGPLHKQMGSPAIWTRGRLIAQYNLEIT</sequence>
<dbReference type="GeneID" id="31015150"/>
<organism evidence="2 3">
    <name type="scientific">Diplodia corticola</name>
    <dbReference type="NCBI Taxonomy" id="236234"/>
    <lineage>
        <taxon>Eukaryota</taxon>
        <taxon>Fungi</taxon>
        <taxon>Dikarya</taxon>
        <taxon>Ascomycota</taxon>
        <taxon>Pezizomycotina</taxon>
        <taxon>Dothideomycetes</taxon>
        <taxon>Dothideomycetes incertae sedis</taxon>
        <taxon>Botryosphaeriales</taxon>
        <taxon>Botryosphaeriaceae</taxon>
        <taxon>Diplodia</taxon>
    </lineage>
</organism>
<dbReference type="RefSeq" id="XP_020129030.1">
    <property type="nucleotide sequence ID" value="XM_020274889.1"/>
</dbReference>
<dbReference type="Proteomes" id="UP000183809">
    <property type="component" value="Unassembled WGS sequence"/>
</dbReference>
<dbReference type="AlphaFoldDB" id="A0A1J9QXQ5"/>
<keyword evidence="3" id="KW-1185">Reference proteome</keyword>
<evidence type="ECO:0000256" key="1">
    <source>
        <dbReference type="SAM" id="MobiDB-lite"/>
    </source>
</evidence>
<feature type="region of interest" description="Disordered" evidence="1">
    <location>
        <begin position="1"/>
        <end position="40"/>
    </location>
</feature>
<proteinExistence type="predicted"/>
<dbReference type="Gene3D" id="1.20.1720.10">
    <property type="entry name" value="Multidrug resistance protein D"/>
    <property type="match status" value="1"/>
</dbReference>
<gene>
    <name evidence="2" type="ORF">BKCO1_3600022</name>
</gene>
<reference evidence="2 3" key="1">
    <citation type="submission" date="2016-10" db="EMBL/GenBank/DDBJ databases">
        <title>Proteomics and genomics reveal pathogen-plant mechanisms compatible with a hemibiotrophic lifestyle of Diplodia corticola.</title>
        <authorList>
            <person name="Fernandes I."/>
            <person name="De Jonge R."/>
            <person name="Van De Peer Y."/>
            <person name="Devreese B."/>
            <person name="Alves A."/>
            <person name="Esteves A.C."/>
        </authorList>
    </citation>
    <scope>NUCLEOTIDE SEQUENCE [LARGE SCALE GENOMIC DNA]</scope>
    <source>
        <strain evidence="2 3">CBS 112549</strain>
    </source>
</reference>